<comment type="caution">
    <text evidence="1">The sequence shown here is derived from an EMBL/GenBank/DDBJ whole genome shotgun (WGS) entry which is preliminary data.</text>
</comment>
<dbReference type="AlphaFoldDB" id="A0AA86UUN2"/>
<evidence type="ECO:0000313" key="2">
    <source>
        <dbReference type="EMBL" id="CAL6032117.1"/>
    </source>
</evidence>
<evidence type="ECO:0000313" key="3">
    <source>
        <dbReference type="Proteomes" id="UP001642409"/>
    </source>
</evidence>
<reference evidence="2 3" key="2">
    <citation type="submission" date="2024-07" db="EMBL/GenBank/DDBJ databases">
        <authorList>
            <person name="Akdeniz Z."/>
        </authorList>
    </citation>
    <scope>NUCLEOTIDE SEQUENCE [LARGE SCALE GENOMIC DNA]</scope>
</reference>
<dbReference type="Proteomes" id="UP001642409">
    <property type="component" value="Unassembled WGS sequence"/>
</dbReference>
<accession>A0AA86UUN2</accession>
<organism evidence="1">
    <name type="scientific">Hexamita inflata</name>
    <dbReference type="NCBI Taxonomy" id="28002"/>
    <lineage>
        <taxon>Eukaryota</taxon>
        <taxon>Metamonada</taxon>
        <taxon>Diplomonadida</taxon>
        <taxon>Hexamitidae</taxon>
        <taxon>Hexamitinae</taxon>
        <taxon>Hexamita</taxon>
    </lineage>
</organism>
<dbReference type="EMBL" id="CATOUU010000806">
    <property type="protein sequence ID" value="CAI9950128.1"/>
    <property type="molecule type" value="Genomic_DNA"/>
</dbReference>
<evidence type="ECO:0000313" key="1">
    <source>
        <dbReference type="EMBL" id="CAI9950128.1"/>
    </source>
</evidence>
<reference evidence="1" key="1">
    <citation type="submission" date="2023-06" db="EMBL/GenBank/DDBJ databases">
        <authorList>
            <person name="Kurt Z."/>
        </authorList>
    </citation>
    <scope>NUCLEOTIDE SEQUENCE</scope>
</reference>
<proteinExistence type="predicted"/>
<dbReference type="EMBL" id="CAXDID020000121">
    <property type="protein sequence ID" value="CAL6032117.1"/>
    <property type="molecule type" value="Genomic_DNA"/>
</dbReference>
<sequence length="124" mass="14074">MKQLIILISDHPSHNHLSLTNLLTPTRIQSIARTLGNPVTLNISHSAQTQQSTVVKLCGIPYQIVSREEFIIAMSRIEISQISLTLLIYSCQGWVVQIFLQNRQLSRESTADRQQFCTHSVVEF</sequence>
<gene>
    <name evidence="2" type="ORF">HINF_LOCUS34333</name>
    <name evidence="1" type="ORF">HINF_LOCUS37773</name>
</gene>
<name>A0AA86UUN2_9EUKA</name>
<protein>
    <submittedName>
        <fullName evidence="2">Hypothetical_protein</fullName>
    </submittedName>
</protein>
<keyword evidence="3" id="KW-1185">Reference proteome</keyword>